<dbReference type="InterPro" id="IPR036976">
    <property type="entry name" value="RimM_N_sf"/>
</dbReference>
<dbReference type="GO" id="GO:0005737">
    <property type="term" value="C:cytoplasm"/>
    <property type="evidence" value="ECO:0007669"/>
    <property type="project" value="UniProtKB-SubCell"/>
</dbReference>
<dbReference type="HAMAP" id="MF_00014">
    <property type="entry name" value="Ribosome_mat_RimM"/>
    <property type="match status" value="1"/>
</dbReference>
<keyword evidence="9" id="KW-1185">Reference proteome</keyword>
<keyword evidence="3 5" id="KW-0698">rRNA processing</keyword>
<dbReference type="InterPro" id="IPR056792">
    <property type="entry name" value="PRC_RimM"/>
</dbReference>
<dbReference type="Pfam" id="PF01782">
    <property type="entry name" value="RimM"/>
    <property type="match status" value="1"/>
</dbReference>
<comment type="function">
    <text evidence="5">An accessory protein needed during the final step in the assembly of 30S ribosomal subunit, possibly for assembly of the head region. Essential for efficient processing of 16S rRNA. May be needed both before and after RbfA during the maturation of 16S rRNA. It has affinity for free ribosomal 30S subunits but not for 70S ribosomes.</text>
</comment>
<comment type="domain">
    <text evidence="5">The PRC barrel domain binds ribosomal protein uS19.</text>
</comment>
<dbReference type="PANTHER" id="PTHR33692:SF1">
    <property type="entry name" value="RIBOSOME MATURATION FACTOR RIMM"/>
    <property type="match status" value="1"/>
</dbReference>
<comment type="subunit">
    <text evidence="5">Binds ribosomal protein uS19.</text>
</comment>
<name>A0A7Z0DBM3_9ACTN</name>
<dbReference type="InterPro" id="IPR002676">
    <property type="entry name" value="RimM_N"/>
</dbReference>
<comment type="subcellular location">
    <subcellularLocation>
        <location evidence="5">Cytoplasm</location>
    </subcellularLocation>
</comment>
<evidence type="ECO:0000259" key="7">
    <source>
        <dbReference type="Pfam" id="PF24986"/>
    </source>
</evidence>
<dbReference type="Pfam" id="PF24986">
    <property type="entry name" value="PRC_RimM"/>
    <property type="match status" value="1"/>
</dbReference>
<dbReference type="PANTHER" id="PTHR33692">
    <property type="entry name" value="RIBOSOME MATURATION FACTOR RIMM"/>
    <property type="match status" value="1"/>
</dbReference>
<keyword evidence="4 5" id="KW-0143">Chaperone</keyword>
<evidence type="ECO:0000256" key="4">
    <source>
        <dbReference type="ARBA" id="ARBA00023186"/>
    </source>
</evidence>
<evidence type="ECO:0000313" key="8">
    <source>
        <dbReference type="EMBL" id="NYI72330.1"/>
    </source>
</evidence>
<dbReference type="InterPro" id="IPR011961">
    <property type="entry name" value="RimM"/>
</dbReference>
<accession>A0A7Z0DBM3</accession>
<evidence type="ECO:0000259" key="6">
    <source>
        <dbReference type="Pfam" id="PF01782"/>
    </source>
</evidence>
<dbReference type="GO" id="GO:0043022">
    <property type="term" value="F:ribosome binding"/>
    <property type="evidence" value="ECO:0007669"/>
    <property type="project" value="InterPro"/>
</dbReference>
<sequence>MADSRTVEVRVGRIGRPHGIRGELTITPRTDEPDRRFAAGARVRDAGGRSWTVARSHWHQGRLLVSLDGVDDRTAAELLRGVELYADVPGAETPAGPEEYWDRQLVGLEVRDHAGTPVGRVRGIAHLPAQDLLEIAADGSIHLVPLVAALVVEIDLDKGFLKLADVPGLMG</sequence>
<proteinExistence type="inferred from homology"/>
<dbReference type="InterPro" id="IPR009000">
    <property type="entry name" value="Transl_B-barrel_sf"/>
</dbReference>
<dbReference type="AlphaFoldDB" id="A0A7Z0DBM3"/>
<evidence type="ECO:0000256" key="2">
    <source>
        <dbReference type="ARBA" id="ARBA00022517"/>
    </source>
</evidence>
<organism evidence="8 9">
    <name type="scientific">Naumannella cuiyingiana</name>
    <dbReference type="NCBI Taxonomy" id="1347891"/>
    <lineage>
        <taxon>Bacteria</taxon>
        <taxon>Bacillati</taxon>
        <taxon>Actinomycetota</taxon>
        <taxon>Actinomycetes</taxon>
        <taxon>Propionibacteriales</taxon>
        <taxon>Propionibacteriaceae</taxon>
        <taxon>Naumannella</taxon>
    </lineage>
</organism>
<dbReference type="GO" id="GO:0006364">
    <property type="term" value="P:rRNA processing"/>
    <property type="evidence" value="ECO:0007669"/>
    <property type="project" value="UniProtKB-UniRule"/>
</dbReference>
<evidence type="ECO:0000256" key="3">
    <source>
        <dbReference type="ARBA" id="ARBA00022552"/>
    </source>
</evidence>
<dbReference type="InterPro" id="IPR011033">
    <property type="entry name" value="PRC_barrel-like_sf"/>
</dbReference>
<dbReference type="RefSeq" id="WP_179446009.1">
    <property type="nucleotide sequence ID" value="NZ_JACBZS010000001.1"/>
</dbReference>
<feature type="domain" description="Ribosome maturation factor RimM PRC barrel" evidence="7">
    <location>
        <begin position="104"/>
        <end position="164"/>
    </location>
</feature>
<keyword evidence="1 5" id="KW-0963">Cytoplasm</keyword>
<dbReference type="Gene3D" id="2.30.30.240">
    <property type="entry name" value="PRC-barrel domain"/>
    <property type="match status" value="1"/>
</dbReference>
<dbReference type="SUPFAM" id="SSF50346">
    <property type="entry name" value="PRC-barrel domain"/>
    <property type="match status" value="1"/>
</dbReference>
<gene>
    <name evidence="5" type="primary">rimM</name>
    <name evidence="8" type="ORF">GGQ54_002890</name>
</gene>
<dbReference type="NCBIfam" id="TIGR02273">
    <property type="entry name" value="16S_RimM"/>
    <property type="match status" value="1"/>
</dbReference>
<evidence type="ECO:0000313" key="9">
    <source>
        <dbReference type="Proteomes" id="UP000527616"/>
    </source>
</evidence>
<dbReference type="GO" id="GO:0042274">
    <property type="term" value="P:ribosomal small subunit biogenesis"/>
    <property type="evidence" value="ECO:0007669"/>
    <property type="project" value="UniProtKB-UniRule"/>
</dbReference>
<dbReference type="Proteomes" id="UP000527616">
    <property type="component" value="Unassembled WGS sequence"/>
</dbReference>
<protein>
    <recommendedName>
        <fullName evidence="5">Ribosome maturation factor RimM</fullName>
    </recommendedName>
</protein>
<evidence type="ECO:0000256" key="1">
    <source>
        <dbReference type="ARBA" id="ARBA00022490"/>
    </source>
</evidence>
<dbReference type="SUPFAM" id="SSF50447">
    <property type="entry name" value="Translation proteins"/>
    <property type="match status" value="1"/>
</dbReference>
<comment type="caution">
    <text evidence="8">The sequence shown here is derived from an EMBL/GenBank/DDBJ whole genome shotgun (WGS) entry which is preliminary data.</text>
</comment>
<dbReference type="Gene3D" id="2.40.30.60">
    <property type="entry name" value="RimM"/>
    <property type="match status" value="1"/>
</dbReference>
<dbReference type="GO" id="GO:0005840">
    <property type="term" value="C:ribosome"/>
    <property type="evidence" value="ECO:0007669"/>
    <property type="project" value="InterPro"/>
</dbReference>
<evidence type="ECO:0000256" key="5">
    <source>
        <dbReference type="HAMAP-Rule" id="MF_00014"/>
    </source>
</evidence>
<reference evidence="8 9" key="1">
    <citation type="submission" date="2020-07" db="EMBL/GenBank/DDBJ databases">
        <title>Sequencing the genomes of 1000 actinobacteria strains.</title>
        <authorList>
            <person name="Klenk H.-P."/>
        </authorList>
    </citation>
    <scope>NUCLEOTIDE SEQUENCE [LARGE SCALE GENOMIC DNA]</scope>
    <source>
        <strain evidence="8 9">DSM 103164</strain>
    </source>
</reference>
<keyword evidence="2 5" id="KW-0690">Ribosome biogenesis</keyword>
<comment type="similarity">
    <text evidence="5">Belongs to the RimM family.</text>
</comment>
<feature type="domain" description="RimM N-terminal" evidence="6">
    <location>
        <begin position="11"/>
        <end position="87"/>
    </location>
</feature>
<dbReference type="EMBL" id="JACBZS010000001">
    <property type="protein sequence ID" value="NYI72330.1"/>
    <property type="molecule type" value="Genomic_DNA"/>
</dbReference>